<keyword evidence="3" id="KW-1185">Reference proteome</keyword>
<reference evidence="2 3" key="1">
    <citation type="submission" date="2021-03" db="EMBL/GenBank/DDBJ databases">
        <title>Whole genome shotgun sequence of Actinoplanes toevensis NBRC 105298.</title>
        <authorList>
            <person name="Komaki H."/>
            <person name="Tamura T."/>
        </authorList>
    </citation>
    <scope>NUCLEOTIDE SEQUENCE [LARGE SCALE GENOMIC DNA]</scope>
    <source>
        <strain evidence="2 3">NBRC 105298</strain>
    </source>
</reference>
<feature type="region of interest" description="Disordered" evidence="1">
    <location>
        <begin position="1"/>
        <end position="94"/>
    </location>
</feature>
<dbReference type="Proteomes" id="UP000677082">
    <property type="component" value="Unassembled WGS sequence"/>
</dbReference>
<comment type="caution">
    <text evidence="2">The sequence shown here is derived from an EMBL/GenBank/DDBJ whole genome shotgun (WGS) entry which is preliminary data.</text>
</comment>
<accession>A0A919TCV2</accession>
<organism evidence="2 3">
    <name type="scientific">Paractinoplanes toevensis</name>
    <dbReference type="NCBI Taxonomy" id="571911"/>
    <lineage>
        <taxon>Bacteria</taxon>
        <taxon>Bacillati</taxon>
        <taxon>Actinomycetota</taxon>
        <taxon>Actinomycetes</taxon>
        <taxon>Micromonosporales</taxon>
        <taxon>Micromonosporaceae</taxon>
        <taxon>Paractinoplanes</taxon>
    </lineage>
</organism>
<evidence type="ECO:0000313" key="2">
    <source>
        <dbReference type="EMBL" id="GIM92757.1"/>
    </source>
</evidence>
<evidence type="ECO:0000313" key="3">
    <source>
        <dbReference type="Proteomes" id="UP000677082"/>
    </source>
</evidence>
<protein>
    <submittedName>
        <fullName evidence="2">Uncharacterized protein</fullName>
    </submittedName>
</protein>
<dbReference type="EMBL" id="BOQN01000059">
    <property type="protein sequence ID" value="GIM92757.1"/>
    <property type="molecule type" value="Genomic_DNA"/>
</dbReference>
<sequence>MADPATRPDREDLEIFRVEGPTDSRKDDPHPSFLETEGGTLPAETFPYGPAHSRGTRSRQLQHTLRAPAAGGPGQARNPDPPTEQSRATATDPLRTVAALGYRVVVPPPRHGPAR</sequence>
<evidence type="ECO:0000256" key="1">
    <source>
        <dbReference type="SAM" id="MobiDB-lite"/>
    </source>
</evidence>
<feature type="compositionally biased region" description="Basic and acidic residues" evidence="1">
    <location>
        <begin position="1"/>
        <end position="30"/>
    </location>
</feature>
<name>A0A919TCV2_9ACTN</name>
<gene>
    <name evidence="2" type="ORF">Ato02nite_045500</name>
</gene>
<proteinExistence type="predicted"/>
<dbReference type="AlphaFoldDB" id="A0A919TCV2"/>